<dbReference type="InterPro" id="IPR017437">
    <property type="entry name" value="ATP-NAD_kinase_PpnK-typ_C"/>
</dbReference>
<proteinExistence type="predicted"/>
<dbReference type="STRING" id="36166.T1GJM5"/>
<name>T1GJM5_MEGSC</name>
<accession>T1GJM5</accession>
<keyword evidence="2" id="KW-1185">Reference proteome</keyword>
<dbReference type="OMA" id="NEPKDFH"/>
<evidence type="ECO:0000313" key="2">
    <source>
        <dbReference type="Proteomes" id="UP000015102"/>
    </source>
</evidence>
<dbReference type="PANTHER" id="PTHR13158">
    <property type="match status" value="1"/>
</dbReference>
<dbReference type="Proteomes" id="UP000015102">
    <property type="component" value="Unassembled WGS sequence"/>
</dbReference>
<dbReference type="PANTHER" id="PTHR13158:SF5">
    <property type="entry name" value="NAD KINASE 2, MITOCHONDRIAL"/>
    <property type="match status" value="1"/>
</dbReference>
<dbReference type="GO" id="GO:0003951">
    <property type="term" value="F:NAD+ kinase activity"/>
    <property type="evidence" value="ECO:0007669"/>
    <property type="project" value="InterPro"/>
</dbReference>
<dbReference type="GO" id="GO:0005739">
    <property type="term" value="C:mitochondrion"/>
    <property type="evidence" value="ECO:0007669"/>
    <property type="project" value="TreeGrafter"/>
</dbReference>
<evidence type="ECO:0000313" key="1">
    <source>
        <dbReference type="EnsemblMetazoa" id="MESCA003675-PA"/>
    </source>
</evidence>
<dbReference type="EMBL" id="CAQQ02062747">
    <property type="status" value="NOT_ANNOTATED_CDS"/>
    <property type="molecule type" value="Genomic_DNA"/>
</dbReference>
<organism evidence="1 2">
    <name type="scientific">Megaselia scalaris</name>
    <name type="common">Humpbacked fly</name>
    <name type="synonym">Phora scalaris</name>
    <dbReference type="NCBI Taxonomy" id="36166"/>
    <lineage>
        <taxon>Eukaryota</taxon>
        <taxon>Metazoa</taxon>
        <taxon>Ecdysozoa</taxon>
        <taxon>Arthropoda</taxon>
        <taxon>Hexapoda</taxon>
        <taxon>Insecta</taxon>
        <taxon>Pterygota</taxon>
        <taxon>Neoptera</taxon>
        <taxon>Endopterygota</taxon>
        <taxon>Diptera</taxon>
        <taxon>Brachycera</taxon>
        <taxon>Muscomorpha</taxon>
        <taxon>Platypezoidea</taxon>
        <taxon>Phoridae</taxon>
        <taxon>Megaseliini</taxon>
        <taxon>Megaselia</taxon>
    </lineage>
</organism>
<sequence length="158" mass="17708">MYRSRIRTTLLGNNGKLPESIDLHGHAVAKMDKEKIFTEDLESSLRKKYDAKVRQVLPYLALNEVFIGEALSARVSHLQLALDHSDTINKTKCSGLCVSTGTGSTSWHTSINRITSEDVKDLLKILPNVFGKQSEQNLDKIADEFNNRLLFPPERAPS</sequence>
<dbReference type="GO" id="GO:0019674">
    <property type="term" value="P:NAD+ metabolic process"/>
    <property type="evidence" value="ECO:0007669"/>
    <property type="project" value="InterPro"/>
</dbReference>
<protein>
    <submittedName>
        <fullName evidence="1">Uncharacterized protein</fullName>
    </submittedName>
</protein>
<dbReference type="InterPro" id="IPR016064">
    <property type="entry name" value="NAD/diacylglycerol_kinase_sf"/>
</dbReference>
<reference evidence="1" key="2">
    <citation type="submission" date="2015-06" db="UniProtKB">
        <authorList>
            <consortium name="EnsemblMetazoa"/>
        </authorList>
    </citation>
    <scope>IDENTIFICATION</scope>
</reference>
<dbReference type="Gene3D" id="2.60.200.30">
    <property type="entry name" value="Probable inorganic polyphosphate/atp-NAD kinase, domain 2"/>
    <property type="match status" value="1"/>
</dbReference>
<reference evidence="2" key="1">
    <citation type="submission" date="2013-02" db="EMBL/GenBank/DDBJ databases">
        <authorList>
            <person name="Hughes D."/>
        </authorList>
    </citation>
    <scope>NUCLEOTIDE SEQUENCE</scope>
    <source>
        <strain>Durham</strain>
        <strain evidence="2">NC isolate 2 -- Noor lab</strain>
    </source>
</reference>
<dbReference type="HOGENOM" id="CLU_1671325_0_0_1"/>
<dbReference type="SUPFAM" id="SSF111331">
    <property type="entry name" value="NAD kinase/diacylglycerol kinase-like"/>
    <property type="match status" value="1"/>
</dbReference>
<dbReference type="AlphaFoldDB" id="T1GJM5"/>
<dbReference type="EnsemblMetazoa" id="MESCA003675-RA">
    <property type="protein sequence ID" value="MESCA003675-PA"/>
    <property type="gene ID" value="MESCA003675"/>
</dbReference>